<evidence type="ECO:0000313" key="2">
    <source>
        <dbReference type="Proteomes" id="UP000035057"/>
    </source>
</evidence>
<name>A0A072N577_9GAMM</name>
<dbReference type="PATRIC" id="fig|1137280.3.peg.881"/>
<protein>
    <submittedName>
        <fullName evidence="1">Uncharacterized protein</fullName>
    </submittedName>
</protein>
<gene>
    <name evidence="1" type="ORF">D777_01066</name>
</gene>
<keyword evidence="2" id="KW-1185">Reference proteome</keyword>
<proteinExistence type="predicted"/>
<dbReference type="Proteomes" id="UP000035057">
    <property type="component" value="Unassembled WGS sequence"/>
</dbReference>
<reference evidence="1 2" key="1">
    <citation type="submission" date="2012-12" db="EMBL/GenBank/DDBJ databases">
        <title>Genome assembly of Marinobacter sp. AK21.</title>
        <authorList>
            <person name="Khatri I."/>
            <person name="Kumar R."/>
            <person name="Vaidya B."/>
            <person name="Subramanian S."/>
            <person name="Pinnaka A."/>
        </authorList>
    </citation>
    <scope>NUCLEOTIDE SEQUENCE [LARGE SCALE GENOMIC DNA]</scope>
    <source>
        <strain evidence="1 2">AK21</strain>
    </source>
</reference>
<dbReference type="OrthoDB" id="5795260at2"/>
<dbReference type="RefSeq" id="WP_036129049.1">
    <property type="nucleotide sequence ID" value="NZ_ANIE01000003.1"/>
</dbReference>
<comment type="caution">
    <text evidence="1">The sequence shown here is derived from an EMBL/GenBank/DDBJ whole genome shotgun (WGS) entry which is preliminary data.</text>
</comment>
<organism evidence="1 2">
    <name type="scientific">Marinobacter nitratireducens</name>
    <dbReference type="NCBI Taxonomy" id="1137280"/>
    <lineage>
        <taxon>Bacteria</taxon>
        <taxon>Pseudomonadati</taxon>
        <taxon>Pseudomonadota</taxon>
        <taxon>Gammaproteobacteria</taxon>
        <taxon>Pseudomonadales</taxon>
        <taxon>Marinobacteraceae</taxon>
        <taxon>Marinobacter</taxon>
    </lineage>
</organism>
<dbReference type="EMBL" id="ANIE01000003">
    <property type="protein sequence ID" value="KEF32432.1"/>
    <property type="molecule type" value="Genomic_DNA"/>
</dbReference>
<dbReference type="AlphaFoldDB" id="A0A072N577"/>
<accession>A0A072N577</accession>
<evidence type="ECO:0000313" key="1">
    <source>
        <dbReference type="EMBL" id="KEF32432.1"/>
    </source>
</evidence>
<dbReference type="STRING" id="1137280.D777_01066"/>
<sequence length="111" mass="12303">MKALQQPAFLKQENQRFAGTGGVSENNRQAFFVPAFKNALTGEVALSRFRDGRIAPCHLIDGLPDEWIADRDGSGQVTDIKSSIISGFVRLGRFFTRQEACDYMELCSKAS</sequence>